<dbReference type="Pfam" id="PF01827">
    <property type="entry name" value="FTH"/>
    <property type="match status" value="1"/>
</dbReference>
<dbReference type="InterPro" id="IPR040161">
    <property type="entry name" value="FB224"/>
</dbReference>
<accession>E3NKV8</accession>
<sequence>MTDIPNIPASDVLTLIVYNVSRWKTVEKSFNDYKKLCEVMGKGEISYEDYEYWFNYCTKEINQKNRDNSEVVGTSSDAINNENLYTNRPILHLEWEKEYNSQKWIFKYFREFYGWELNRRHFLSPDIRTCVLSDVIDGKSAKNSYNELIEIFSIDEKEHGCWYERFVDKRFSFPTFTDLPIDVISKIVEKCDLKTNLILRKVSRDLRSVVDRSKPAYTDIQVTCSANYIILDYNFRILVYSNHYVLNYLHFPILKYPYEEYSRTGHNDLKFALGNSKLKLNSLRISASSDANYRFHYRFPRFSQELMENQVNLFIALRSLGHKIHVENCSIYVDYEMDAMQILECLKPGALKYLSLEEDRRIEMLDRGDHLWIIRDLAQTEQWKQAEYLRMAKRIRLMESEIHHFFHFKTFEISVDSISVNDVVELVGALSKSPNFESCYIQSRLPLDFQFLQLALRPEVYRSYLPSSVKFSIPHSDLFIEFFFILSAVKITNGF</sequence>
<evidence type="ECO:0000259" key="1">
    <source>
        <dbReference type="PROSITE" id="PS50181"/>
    </source>
</evidence>
<dbReference type="PANTHER" id="PTHR23015:SF4">
    <property type="entry name" value="DUF38 DOMAIN-CONTAINING PROTEIN-RELATED"/>
    <property type="match status" value="1"/>
</dbReference>
<dbReference type="EMBL" id="DS268837">
    <property type="protein sequence ID" value="EFP03546.1"/>
    <property type="molecule type" value="Genomic_DNA"/>
</dbReference>
<dbReference type="CDD" id="cd22150">
    <property type="entry name" value="F-box_CeFBXA-like"/>
    <property type="match status" value="1"/>
</dbReference>
<dbReference type="InterPro" id="IPR001810">
    <property type="entry name" value="F-box_dom"/>
</dbReference>
<dbReference type="PANTHER" id="PTHR23015">
    <property type="entry name" value="UNCHARACTERIZED C.ELEGANS PROTEIN"/>
    <property type="match status" value="1"/>
</dbReference>
<proteinExistence type="predicted"/>
<evidence type="ECO:0000313" key="2">
    <source>
        <dbReference type="EMBL" id="EFP03546.1"/>
    </source>
</evidence>
<dbReference type="Pfam" id="PF17906">
    <property type="entry name" value="HTH_48"/>
    <property type="match status" value="1"/>
</dbReference>
<gene>
    <name evidence="2" type="ORF">CRE_18285</name>
</gene>
<name>E3NKV8_CAERE</name>
<dbReference type="InterPro" id="IPR002900">
    <property type="entry name" value="DUF38/FTH_CAE_spp"/>
</dbReference>
<dbReference type="InParanoid" id="E3NKV8"/>
<dbReference type="AlphaFoldDB" id="E3NKV8"/>
<dbReference type="GO" id="GO:0045087">
    <property type="term" value="P:innate immune response"/>
    <property type="evidence" value="ECO:0007669"/>
    <property type="project" value="TreeGrafter"/>
</dbReference>
<dbReference type="Pfam" id="PF00646">
    <property type="entry name" value="F-box"/>
    <property type="match status" value="1"/>
</dbReference>
<dbReference type="InterPro" id="IPR041426">
    <property type="entry name" value="Mos1_HTH"/>
</dbReference>
<feature type="domain" description="F-box" evidence="1">
    <location>
        <begin position="173"/>
        <end position="220"/>
    </location>
</feature>
<organism evidence="3">
    <name type="scientific">Caenorhabditis remanei</name>
    <name type="common">Caenorhabditis vulgaris</name>
    <dbReference type="NCBI Taxonomy" id="31234"/>
    <lineage>
        <taxon>Eukaryota</taxon>
        <taxon>Metazoa</taxon>
        <taxon>Ecdysozoa</taxon>
        <taxon>Nematoda</taxon>
        <taxon>Chromadorea</taxon>
        <taxon>Rhabditida</taxon>
        <taxon>Rhabditina</taxon>
        <taxon>Rhabditomorpha</taxon>
        <taxon>Rhabditoidea</taxon>
        <taxon>Rhabditidae</taxon>
        <taxon>Peloderinae</taxon>
        <taxon>Caenorhabditis</taxon>
    </lineage>
</organism>
<dbReference type="Proteomes" id="UP000008281">
    <property type="component" value="Unassembled WGS sequence"/>
</dbReference>
<keyword evidence="3" id="KW-1185">Reference proteome</keyword>
<reference evidence="2" key="1">
    <citation type="submission" date="2007-07" db="EMBL/GenBank/DDBJ databases">
        <title>PCAP assembly of the Caenorhabditis remanei genome.</title>
        <authorList>
            <consortium name="The Caenorhabditis remanei Sequencing Consortium"/>
            <person name="Wilson R.K."/>
        </authorList>
    </citation>
    <scope>NUCLEOTIDE SEQUENCE [LARGE SCALE GENOMIC DNA]</scope>
    <source>
        <strain evidence="2">PB4641</strain>
    </source>
</reference>
<dbReference type="HOGENOM" id="CLU_030831_2_0_1"/>
<dbReference type="SMART" id="SM00256">
    <property type="entry name" value="FBOX"/>
    <property type="match status" value="1"/>
</dbReference>
<dbReference type="PROSITE" id="PS50181">
    <property type="entry name" value="FBOX"/>
    <property type="match status" value="1"/>
</dbReference>
<protein>
    <recommendedName>
        <fullName evidence="1">F-box domain-containing protein</fullName>
    </recommendedName>
</protein>
<evidence type="ECO:0000313" key="3">
    <source>
        <dbReference type="Proteomes" id="UP000008281"/>
    </source>
</evidence>